<accession>A0ABY5Y886</accession>
<dbReference type="SUPFAM" id="SSF56935">
    <property type="entry name" value="Porins"/>
    <property type="match status" value="1"/>
</dbReference>
<organism evidence="2 3">
    <name type="scientific">Maribacter litopenaei</name>
    <dbReference type="NCBI Taxonomy" id="2976127"/>
    <lineage>
        <taxon>Bacteria</taxon>
        <taxon>Pseudomonadati</taxon>
        <taxon>Bacteroidota</taxon>
        <taxon>Flavobacteriia</taxon>
        <taxon>Flavobacteriales</taxon>
        <taxon>Flavobacteriaceae</taxon>
        <taxon>Maribacter</taxon>
    </lineage>
</organism>
<evidence type="ECO:0000313" key="2">
    <source>
        <dbReference type="EMBL" id="UWX54365.1"/>
    </source>
</evidence>
<proteinExistence type="predicted"/>
<dbReference type="Gene3D" id="2.60.40.1120">
    <property type="entry name" value="Carboxypeptidase-like, regulatory domain"/>
    <property type="match status" value="1"/>
</dbReference>
<sequence length="162" mass="17825">MKQKFRWMLLPFLVFSISFSYAQEKTVSGTVTDQSNLPLPGVSVVVVGTTNGTQTDFDGNYSITVEQGGELRFSYIGQKTETRSVGAGSVINVQMDEDAQALEEVVVTGYTSQRRSDITGSIVEVDSDQLSQVITPSVDQALQGNVSRSYSFSYIGYARFYR</sequence>
<feature type="signal peptide" evidence="1">
    <location>
        <begin position="1"/>
        <end position="22"/>
    </location>
</feature>
<keyword evidence="1" id="KW-0732">Signal</keyword>
<gene>
    <name evidence="2" type="ORF">NYZ99_15680</name>
</gene>
<reference evidence="2" key="1">
    <citation type="submission" date="2022-09" db="EMBL/GenBank/DDBJ databases">
        <title>Maribacter litopenaei sp. nov., isolated from the intestinal tract of the Pacific White Shrimp, Litopenaeus vannamei.</title>
        <authorList>
            <person name="Kim S.Y."/>
            <person name="Hwang C.Y."/>
        </authorList>
    </citation>
    <scope>NUCLEOTIDE SEQUENCE</scope>
    <source>
        <strain evidence="2">HL-LV01</strain>
    </source>
</reference>
<protein>
    <submittedName>
        <fullName evidence="2">Carboxypeptidase-like regulatory domain-containing protein</fullName>
    </submittedName>
</protein>
<dbReference type="Proteomes" id="UP001059209">
    <property type="component" value="Chromosome"/>
</dbReference>
<keyword evidence="3" id="KW-1185">Reference proteome</keyword>
<evidence type="ECO:0000256" key="1">
    <source>
        <dbReference type="SAM" id="SignalP"/>
    </source>
</evidence>
<feature type="chain" id="PRO_5047429977" evidence="1">
    <location>
        <begin position="23"/>
        <end position="162"/>
    </location>
</feature>
<name>A0ABY5Y886_9FLAO</name>
<dbReference type="SUPFAM" id="SSF49464">
    <property type="entry name" value="Carboxypeptidase regulatory domain-like"/>
    <property type="match status" value="1"/>
</dbReference>
<dbReference type="EMBL" id="CP104205">
    <property type="protein sequence ID" value="UWX54365.1"/>
    <property type="molecule type" value="Genomic_DNA"/>
</dbReference>
<dbReference type="Pfam" id="PF13715">
    <property type="entry name" value="CarbopepD_reg_2"/>
    <property type="match status" value="1"/>
</dbReference>
<dbReference type="RefSeq" id="WP_260572225.1">
    <property type="nucleotide sequence ID" value="NZ_CP104205.1"/>
</dbReference>
<dbReference type="InterPro" id="IPR008969">
    <property type="entry name" value="CarboxyPept-like_regulatory"/>
</dbReference>
<evidence type="ECO:0000313" key="3">
    <source>
        <dbReference type="Proteomes" id="UP001059209"/>
    </source>
</evidence>